<evidence type="ECO:0000313" key="1">
    <source>
        <dbReference type="EMBL" id="KYM99291.1"/>
    </source>
</evidence>
<keyword evidence="2" id="KW-1185">Reference proteome</keyword>
<dbReference type="Proteomes" id="UP000078542">
    <property type="component" value="Unassembled WGS sequence"/>
</dbReference>
<proteinExistence type="predicted"/>
<accession>A0A151IER0</accession>
<name>A0A151IER0_9HYME</name>
<gene>
    <name evidence="1" type="ORF">ALC62_09933</name>
</gene>
<dbReference type="EMBL" id="KQ977858">
    <property type="protein sequence ID" value="KYM99291.1"/>
    <property type="molecule type" value="Genomic_DNA"/>
</dbReference>
<dbReference type="AlphaFoldDB" id="A0A151IER0"/>
<organism evidence="1 2">
    <name type="scientific">Cyphomyrmex costatus</name>
    <dbReference type="NCBI Taxonomy" id="456900"/>
    <lineage>
        <taxon>Eukaryota</taxon>
        <taxon>Metazoa</taxon>
        <taxon>Ecdysozoa</taxon>
        <taxon>Arthropoda</taxon>
        <taxon>Hexapoda</taxon>
        <taxon>Insecta</taxon>
        <taxon>Pterygota</taxon>
        <taxon>Neoptera</taxon>
        <taxon>Endopterygota</taxon>
        <taxon>Hymenoptera</taxon>
        <taxon>Apocrita</taxon>
        <taxon>Aculeata</taxon>
        <taxon>Formicoidea</taxon>
        <taxon>Formicidae</taxon>
        <taxon>Myrmicinae</taxon>
        <taxon>Cyphomyrmex</taxon>
    </lineage>
</organism>
<protein>
    <submittedName>
        <fullName evidence="1">Uncharacterized protein</fullName>
    </submittedName>
</protein>
<evidence type="ECO:0000313" key="2">
    <source>
        <dbReference type="Proteomes" id="UP000078542"/>
    </source>
</evidence>
<dbReference type="STRING" id="456900.A0A151IER0"/>
<sequence>MANAIMFIRGVKDSLTEEGFKAETLLCEHRVMRHKLPLLTLQDQDLQHIERMLRPLISFQCRNWYRVPQGSHLKRQNLLTTAVFGWFSASKALESFATVLYRLIEEIKKNGILLIPSMNPVVGVMRARSWPSVCITLRPHTHNPAEIPRPPYSSMSMGVSASCRAEPSAYTAQSPISGPIALLTSLPPCAKLPNIAVRTCKKANNLDTSGCASSSAIPSICAFSTSAWATISNGLSLLLPRKPFGARSALALPLLLPQGVSEITDNAVVSLFSWQRPKFVAVVTAFSSLPFDVNSILALCRGTTYTYTITAANVPANIATIKLIHHGIFTVFLIIQKILTDTIPLSIGLANQDAAMLPRAIHFTYDINYVSQRVVVLLTPAVPRHTSENPTVAPTMECVPEIGSRNAVANSNQIPDPARLDNAPSINSFSWSSYNETSNIPLRIVSETCSGGINRQVRTIFKSQTSYWVALHKF</sequence>
<reference evidence="1 2" key="1">
    <citation type="submission" date="2016-03" db="EMBL/GenBank/DDBJ databases">
        <title>Cyphomyrmex costatus WGS genome.</title>
        <authorList>
            <person name="Nygaard S."/>
            <person name="Hu H."/>
            <person name="Boomsma J."/>
            <person name="Zhang G."/>
        </authorList>
    </citation>
    <scope>NUCLEOTIDE SEQUENCE [LARGE SCALE GENOMIC DNA]</scope>
    <source>
        <strain evidence="1">MS0001</strain>
        <tissue evidence="1">Whole body</tissue>
    </source>
</reference>